<evidence type="ECO:0000313" key="3">
    <source>
        <dbReference type="Proteomes" id="UP000256519"/>
    </source>
</evidence>
<dbReference type="EMBL" id="PQWM01000029">
    <property type="protein sequence ID" value="RDZ11304.1"/>
    <property type="molecule type" value="Genomic_DNA"/>
</dbReference>
<dbReference type="RefSeq" id="WP_116077398.1">
    <property type="nucleotide sequence ID" value="NZ_CP187630.1"/>
</dbReference>
<feature type="region of interest" description="Disordered" evidence="1">
    <location>
        <begin position="1"/>
        <end position="24"/>
    </location>
</feature>
<accession>A0A3D8WXH0</accession>
<dbReference type="Proteomes" id="UP000256519">
    <property type="component" value="Unassembled WGS sequence"/>
</dbReference>
<dbReference type="AlphaFoldDB" id="A0A3D8WXH0"/>
<gene>
    <name evidence="2" type="ORF">C3744_22815</name>
</gene>
<feature type="compositionally biased region" description="Basic and acidic residues" evidence="1">
    <location>
        <begin position="1"/>
        <end position="21"/>
    </location>
</feature>
<protein>
    <submittedName>
        <fullName evidence="2">Uncharacterized protein</fullName>
    </submittedName>
</protein>
<reference evidence="2" key="1">
    <citation type="journal article" date="2018" name="Appl. Environ. Microbiol.">
        <title>Antimicrobial susceptibility testing and tentative epidemiological cut-off values of five Bacillus species relevant for use as animal feed additives or for plant protection.</title>
        <authorList>
            <person name="Agerso Y."/>
            <person name="Stuer-Lauridsen B."/>
            <person name="Bjerre K."/>
            <person name="Jensen M.G."/>
            <person name="Johansen E."/>
            <person name="Bennedsen M."/>
            <person name="Brockmann E."/>
            <person name="Nielsen B."/>
        </authorList>
    </citation>
    <scope>NUCLEOTIDE SEQUENCE [LARGE SCALE GENOMIC DNA]</scope>
    <source>
        <strain evidence="2">CHCC20162</strain>
    </source>
</reference>
<evidence type="ECO:0000313" key="2">
    <source>
        <dbReference type="EMBL" id="RDZ11304.1"/>
    </source>
</evidence>
<name>A0A3D8WXH0_PRIMG</name>
<sequence length="65" mass="7751">MRPRRSVSDDEAHRPPAESEVLHGNQQRCNKRSVLAHLSHLFVFRWDCFSYVSASFFWGDRVFKR</sequence>
<evidence type="ECO:0000256" key="1">
    <source>
        <dbReference type="SAM" id="MobiDB-lite"/>
    </source>
</evidence>
<organism evidence="2 3">
    <name type="scientific">Priestia megaterium</name>
    <name type="common">Bacillus megaterium</name>
    <dbReference type="NCBI Taxonomy" id="1404"/>
    <lineage>
        <taxon>Bacteria</taxon>
        <taxon>Bacillati</taxon>
        <taxon>Bacillota</taxon>
        <taxon>Bacilli</taxon>
        <taxon>Bacillales</taxon>
        <taxon>Bacillaceae</taxon>
        <taxon>Priestia</taxon>
    </lineage>
</organism>
<proteinExistence type="predicted"/>
<comment type="caution">
    <text evidence="2">The sequence shown here is derived from an EMBL/GenBank/DDBJ whole genome shotgun (WGS) entry which is preliminary data.</text>
</comment>